<reference evidence="1 2" key="1">
    <citation type="submission" date="2024-06" db="EMBL/GenBank/DDBJ databases">
        <title>The Natural Products Discovery Center: Release of the First 8490 Sequenced Strains for Exploring Actinobacteria Biosynthetic Diversity.</title>
        <authorList>
            <person name="Kalkreuter E."/>
            <person name="Kautsar S.A."/>
            <person name="Yang D."/>
            <person name="Bader C.D."/>
            <person name="Teijaro C.N."/>
            <person name="Fluegel L."/>
            <person name="Davis C.M."/>
            <person name="Simpson J.R."/>
            <person name="Lauterbach L."/>
            <person name="Steele A.D."/>
            <person name="Gui C."/>
            <person name="Meng S."/>
            <person name="Li G."/>
            <person name="Viehrig K."/>
            <person name="Ye F."/>
            <person name="Su P."/>
            <person name="Kiefer A.F."/>
            <person name="Nichols A."/>
            <person name="Cepeda A.J."/>
            <person name="Yan W."/>
            <person name="Fan B."/>
            <person name="Jiang Y."/>
            <person name="Adhikari A."/>
            <person name="Zheng C.-J."/>
            <person name="Schuster L."/>
            <person name="Cowan T.M."/>
            <person name="Smanski M.J."/>
            <person name="Chevrette M.G."/>
            <person name="De Carvalho L.P.S."/>
            <person name="Shen B."/>
        </authorList>
    </citation>
    <scope>NUCLEOTIDE SEQUENCE [LARGE SCALE GENOMIC DNA]</scope>
    <source>
        <strain evidence="1 2">NPDC046838</strain>
    </source>
</reference>
<comment type="caution">
    <text evidence="1">The sequence shown here is derived from an EMBL/GenBank/DDBJ whole genome shotgun (WGS) entry which is preliminary data.</text>
</comment>
<dbReference type="EMBL" id="JBEYXV010000042">
    <property type="protein sequence ID" value="MEU6827003.1"/>
    <property type="molecule type" value="Genomic_DNA"/>
</dbReference>
<proteinExistence type="predicted"/>
<protein>
    <submittedName>
        <fullName evidence="1">Uncharacterized protein</fullName>
    </submittedName>
</protein>
<gene>
    <name evidence="1" type="ORF">ABZ921_40890</name>
</gene>
<organism evidence="1 2">
    <name type="scientific">Streptomyces atriruber</name>
    <dbReference type="NCBI Taxonomy" id="545121"/>
    <lineage>
        <taxon>Bacteria</taxon>
        <taxon>Bacillati</taxon>
        <taxon>Actinomycetota</taxon>
        <taxon>Actinomycetes</taxon>
        <taxon>Kitasatosporales</taxon>
        <taxon>Streptomycetaceae</taxon>
        <taxon>Streptomyces</taxon>
    </lineage>
</organism>
<name>A0ABV3C162_9ACTN</name>
<dbReference type="Proteomes" id="UP001551176">
    <property type="component" value="Unassembled WGS sequence"/>
</dbReference>
<accession>A0ABV3C162</accession>
<evidence type="ECO:0000313" key="1">
    <source>
        <dbReference type="EMBL" id="MEU6827003.1"/>
    </source>
</evidence>
<evidence type="ECO:0000313" key="2">
    <source>
        <dbReference type="Proteomes" id="UP001551176"/>
    </source>
</evidence>
<sequence>MIQALEQGSGSGHTFYACRRCRDRYNLVPLADQPVETPEPTPAKAALFALGEHSIGCPACKPRWEGDKPVHQECAEADRLYRLYRAEVRAS</sequence>
<keyword evidence="2" id="KW-1185">Reference proteome</keyword>
<dbReference type="RefSeq" id="WP_359358897.1">
    <property type="nucleotide sequence ID" value="NZ_JBEYXV010000042.1"/>
</dbReference>